<dbReference type="InterPro" id="IPR025736">
    <property type="entry name" value="PucR_C-HTH_dom"/>
</dbReference>
<feature type="domain" description="PucR C-terminal helix-turn-helix" evidence="1">
    <location>
        <begin position="326"/>
        <end position="384"/>
    </location>
</feature>
<proteinExistence type="predicted"/>
<gene>
    <name evidence="3" type="ORF">JOF53_003144</name>
</gene>
<protein>
    <recommendedName>
        <fullName evidence="5">PucR family transcriptional regulator</fullName>
    </recommendedName>
</protein>
<evidence type="ECO:0000259" key="1">
    <source>
        <dbReference type="Pfam" id="PF13556"/>
    </source>
</evidence>
<sequence length="389" mass="42152">MDVPRFPPGVVRLAHEFVPRLPELARALALRIRTEVTAYQDERVMPFAELVHECEGNLAQGLADVDRLTWGGLAAARRLGHRRAEQGVPVEATLQSYRLGGQFMWETFVAAAEHDPSVQQEVLRAATTLWTLIDTYSAALAEGHRQASEDRARRHTEVRAALLDALFSGKSTAGQSLAACAASLRLPTLGRFVVVVADTHALPGVEDRLRVRDLVSVWRQEIDAQAGIVLLHQDSCPEELASVLAATCHARVGLSAEYRHIEATPAARHTAGLARAAVGHGTAGVLRHDLAPVPVLLASAPEAARAVAESVLGPVLTLPAHDRDLLLSTLRRWLADHGATSATATALHCHRNTVRYRLRRLEALTGLDLTSPRDLGHLHLALEALRLAP</sequence>
<dbReference type="InterPro" id="IPR025751">
    <property type="entry name" value="RsbRD_N_dom"/>
</dbReference>
<dbReference type="PANTHER" id="PTHR33744:SF1">
    <property type="entry name" value="DNA-BINDING TRANSCRIPTIONAL ACTIVATOR ADER"/>
    <property type="match status" value="1"/>
</dbReference>
<evidence type="ECO:0000259" key="2">
    <source>
        <dbReference type="Pfam" id="PF14361"/>
    </source>
</evidence>
<dbReference type="Pfam" id="PF13556">
    <property type="entry name" value="HTH_30"/>
    <property type="match status" value="1"/>
</dbReference>
<comment type="caution">
    <text evidence="3">The sequence shown here is derived from an EMBL/GenBank/DDBJ whole genome shotgun (WGS) entry which is preliminary data.</text>
</comment>
<dbReference type="RefSeq" id="WP_143342860.1">
    <property type="nucleotide sequence ID" value="NZ_JAGIOO010000001.1"/>
</dbReference>
<name>A0ABS5ADC0_9PSEU</name>
<organism evidence="3 4">
    <name type="scientific">Crossiella equi</name>
    <dbReference type="NCBI Taxonomy" id="130796"/>
    <lineage>
        <taxon>Bacteria</taxon>
        <taxon>Bacillati</taxon>
        <taxon>Actinomycetota</taxon>
        <taxon>Actinomycetes</taxon>
        <taxon>Pseudonocardiales</taxon>
        <taxon>Pseudonocardiaceae</taxon>
        <taxon>Crossiella</taxon>
    </lineage>
</organism>
<dbReference type="PANTHER" id="PTHR33744">
    <property type="entry name" value="CARBOHYDRATE DIACID REGULATOR"/>
    <property type="match status" value="1"/>
</dbReference>
<dbReference type="Pfam" id="PF14361">
    <property type="entry name" value="RsbRD_N"/>
    <property type="match status" value="1"/>
</dbReference>
<feature type="domain" description="RsbT co-antagonist protein RsbRD N-terminal" evidence="2">
    <location>
        <begin position="22"/>
        <end position="159"/>
    </location>
</feature>
<evidence type="ECO:0008006" key="5">
    <source>
        <dbReference type="Google" id="ProtNLM"/>
    </source>
</evidence>
<dbReference type="InterPro" id="IPR051448">
    <property type="entry name" value="CdaR-like_regulators"/>
</dbReference>
<evidence type="ECO:0000313" key="3">
    <source>
        <dbReference type="EMBL" id="MBP2474272.1"/>
    </source>
</evidence>
<accession>A0ABS5ADC0</accession>
<reference evidence="3 4" key="1">
    <citation type="submission" date="2021-03" db="EMBL/GenBank/DDBJ databases">
        <title>Sequencing the genomes of 1000 actinobacteria strains.</title>
        <authorList>
            <person name="Klenk H.-P."/>
        </authorList>
    </citation>
    <scope>NUCLEOTIDE SEQUENCE [LARGE SCALE GENOMIC DNA]</scope>
    <source>
        <strain evidence="3 4">DSM 44580</strain>
    </source>
</reference>
<dbReference type="EMBL" id="JAGIOO010000001">
    <property type="protein sequence ID" value="MBP2474272.1"/>
    <property type="molecule type" value="Genomic_DNA"/>
</dbReference>
<keyword evidence="4" id="KW-1185">Reference proteome</keyword>
<dbReference type="InterPro" id="IPR042070">
    <property type="entry name" value="PucR_C-HTH_sf"/>
</dbReference>
<dbReference type="Gene3D" id="1.10.10.2840">
    <property type="entry name" value="PucR C-terminal helix-turn-helix domain"/>
    <property type="match status" value="1"/>
</dbReference>
<dbReference type="Proteomes" id="UP001519363">
    <property type="component" value="Unassembled WGS sequence"/>
</dbReference>
<evidence type="ECO:0000313" key="4">
    <source>
        <dbReference type="Proteomes" id="UP001519363"/>
    </source>
</evidence>